<organism evidence="9">
    <name type="scientific">Hymenolepis diminuta</name>
    <name type="common">Rat tapeworm</name>
    <dbReference type="NCBI Taxonomy" id="6216"/>
    <lineage>
        <taxon>Eukaryota</taxon>
        <taxon>Metazoa</taxon>
        <taxon>Spiralia</taxon>
        <taxon>Lophotrochozoa</taxon>
        <taxon>Platyhelminthes</taxon>
        <taxon>Cestoda</taxon>
        <taxon>Eucestoda</taxon>
        <taxon>Cyclophyllidea</taxon>
        <taxon>Hymenolepididae</taxon>
        <taxon>Hymenolepis</taxon>
    </lineage>
</organism>
<feature type="transmembrane region" description="Helical" evidence="5">
    <location>
        <begin position="240"/>
        <end position="258"/>
    </location>
</feature>
<dbReference type="Pfam" id="PF00916">
    <property type="entry name" value="Sulfate_transp"/>
    <property type="match status" value="1"/>
</dbReference>
<evidence type="ECO:0000313" key="8">
    <source>
        <dbReference type="Proteomes" id="UP000274504"/>
    </source>
</evidence>
<dbReference type="GO" id="GO:0055085">
    <property type="term" value="P:transmembrane transport"/>
    <property type="evidence" value="ECO:0007669"/>
    <property type="project" value="InterPro"/>
</dbReference>
<proteinExistence type="predicted"/>
<gene>
    <name evidence="7" type="ORF">HDID_LOCUS10753</name>
</gene>
<evidence type="ECO:0000313" key="7">
    <source>
        <dbReference type="EMBL" id="VDL63931.1"/>
    </source>
</evidence>
<feature type="transmembrane region" description="Helical" evidence="5">
    <location>
        <begin position="95"/>
        <end position="112"/>
    </location>
</feature>
<comment type="subcellular location">
    <subcellularLocation>
        <location evidence="1">Membrane</location>
        <topology evidence="1">Multi-pass membrane protein</topology>
    </subcellularLocation>
</comment>
<dbReference type="InterPro" id="IPR001902">
    <property type="entry name" value="SLC26A/SulP_fam"/>
</dbReference>
<evidence type="ECO:0000256" key="3">
    <source>
        <dbReference type="ARBA" id="ARBA00022989"/>
    </source>
</evidence>
<protein>
    <submittedName>
        <fullName evidence="9">Sulfate_transp domain-containing protein</fullName>
    </submittedName>
</protein>
<sequence length="405" mass="46280">MDGNSDENIRAECRIKRLTYTQRDFDDEFRIKPKSNFTFSKIKNALKRVRLRTFGFALFPVFPSLMSYYTLRLFIMDIIAGMAYGSLAGLRPVNGLYTSFFPVLVYFFFCTSRHNSLGTFSLASLLFSEPINRITNEYFVSTNPSNSTAMSDEEYQFRLEISLTLALCVGLLQIVMALVQIGFLATYLSGPLISGFMCASAFHVLSSQFNLLFGVHLPKVYGPGNFFIKFYNLCAYIKETNVATVIICIVCIVVLHIFRFRKKFKFPVPVELLITASSSVSFRMSSADTRVLRFDSDISFNRHMQPLFLRFPRADYRWNDIDHQLSRNPSIVPYECRSLGAHDSLVLLRLEGYTLDFRLGDVADINSVQPRAVDIAISHIIYTDDGLIFEGCISFHRSRQLHCIT</sequence>
<keyword evidence="2 5" id="KW-0812">Transmembrane</keyword>
<feature type="transmembrane region" description="Helical" evidence="5">
    <location>
        <begin position="53"/>
        <end position="75"/>
    </location>
</feature>
<evidence type="ECO:0000256" key="1">
    <source>
        <dbReference type="ARBA" id="ARBA00004141"/>
    </source>
</evidence>
<dbReference type="InterPro" id="IPR011547">
    <property type="entry name" value="SLC26A/SulP_dom"/>
</dbReference>
<dbReference type="OrthoDB" id="288203at2759"/>
<dbReference type="STRING" id="6216.A0A0R3SYB0"/>
<dbReference type="GO" id="GO:0016020">
    <property type="term" value="C:membrane"/>
    <property type="evidence" value="ECO:0007669"/>
    <property type="project" value="UniProtKB-SubCell"/>
</dbReference>
<evidence type="ECO:0000256" key="4">
    <source>
        <dbReference type="ARBA" id="ARBA00023136"/>
    </source>
</evidence>
<dbReference type="AlphaFoldDB" id="A0A0R3SYB0"/>
<dbReference type="Proteomes" id="UP000274504">
    <property type="component" value="Unassembled WGS sequence"/>
</dbReference>
<feature type="transmembrane region" description="Helical" evidence="5">
    <location>
        <begin position="163"/>
        <end position="187"/>
    </location>
</feature>
<dbReference type="WBParaSite" id="HDID_0001075501-mRNA-1">
    <property type="protein sequence ID" value="HDID_0001075501-mRNA-1"/>
    <property type="gene ID" value="HDID_0001075501"/>
</dbReference>
<reference evidence="7 8" key="2">
    <citation type="submission" date="2018-11" db="EMBL/GenBank/DDBJ databases">
        <authorList>
            <consortium name="Pathogen Informatics"/>
        </authorList>
    </citation>
    <scope>NUCLEOTIDE SEQUENCE [LARGE SCALE GENOMIC DNA]</scope>
</reference>
<feature type="domain" description="SLC26A/SulP transporter" evidence="6">
    <location>
        <begin position="73"/>
        <end position="283"/>
    </location>
</feature>
<name>A0A0R3SYB0_HYMDI</name>
<reference evidence="9" key="1">
    <citation type="submission" date="2017-02" db="UniProtKB">
        <authorList>
            <consortium name="WormBaseParasite"/>
        </authorList>
    </citation>
    <scope>IDENTIFICATION</scope>
</reference>
<dbReference type="PANTHER" id="PTHR11814">
    <property type="entry name" value="SULFATE TRANSPORTER"/>
    <property type="match status" value="1"/>
</dbReference>
<evidence type="ECO:0000259" key="6">
    <source>
        <dbReference type="Pfam" id="PF00916"/>
    </source>
</evidence>
<accession>A0A0R3SYB0</accession>
<evidence type="ECO:0000313" key="9">
    <source>
        <dbReference type="WBParaSite" id="HDID_0001075501-mRNA-1"/>
    </source>
</evidence>
<evidence type="ECO:0000256" key="2">
    <source>
        <dbReference type="ARBA" id="ARBA00022692"/>
    </source>
</evidence>
<evidence type="ECO:0000256" key="5">
    <source>
        <dbReference type="SAM" id="Phobius"/>
    </source>
</evidence>
<dbReference type="EMBL" id="UYSG01011896">
    <property type="protein sequence ID" value="VDL63931.1"/>
    <property type="molecule type" value="Genomic_DNA"/>
</dbReference>
<keyword evidence="3 5" id="KW-1133">Transmembrane helix</keyword>
<keyword evidence="4 5" id="KW-0472">Membrane</keyword>